<dbReference type="AlphaFoldDB" id="C0Q987"/>
<dbReference type="PIRSF" id="PIRSF038471">
    <property type="entry name" value="MreC"/>
    <property type="match status" value="1"/>
</dbReference>
<dbReference type="STRING" id="177437.HRM2_35260"/>
<gene>
    <name evidence="7" type="primary">mreC</name>
    <name evidence="7" type="ordered locus">HRM2_35260</name>
</gene>
<dbReference type="RefSeq" id="WP_015905342.1">
    <property type="nucleotide sequence ID" value="NC_012108.1"/>
</dbReference>
<dbReference type="Gene3D" id="2.40.10.350">
    <property type="entry name" value="Rod shape-determining protein MreC, domain 2"/>
    <property type="match status" value="1"/>
</dbReference>
<dbReference type="PANTHER" id="PTHR34138">
    <property type="entry name" value="CELL SHAPE-DETERMINING PROTEIN MREC"/>
    <property type="match status" value="1"/>
</dbReference>
<dbReference type="eggNOG" id="COG1792">
    <property type="taxonomic scope" value="Bacteria"/>
</dbReference>
<dbReference type="Pfam" id="PF04085">
    <property type="entry name" value="MreC"/>
    <property type="match status" value="1"/>
</dbReference>
<dbReference type="EMBL" id="CP001087">
    <property type="protein sequence ID" value="ACN16592.1"/>
    <property type="molecule type" value="Genomic_DNA"/>
</dbReference>
<dbReference type="InterPro" id="IPR042175">
    <property type="entry name" value="Cell/Rod_MreC_2"/>
</dbReference>
<evidence type="ECO:0000256" key="4">
    <source>
        <dbReference type="ARBA" id="ARBA00032089"/>
    </source>
</evidence>
<evidence type="ECO:0000256" key="5">
    <source>
        <dbReference type="PIRNR" id="PIRNR038471"/>
    </source>
</evidence>
<evidence type="ECO:0000256" key="2">
    <source>
        <dbReference type="ARBA" id="ARBA00013855"/>
    </source>
</evidence>
<sequence>MFSRKMILLIGIVFFITVNFIILTVSSKGVLPETGIERIATSFVAPFQMVFSRSITLIGGVWQDYFATVRAAKELPRVKNELAKAMEKVNLCIELEQENIRFRKFIRFQDLEKETLVAAKVIGRDPSPWFRTLMIDKGAKAGLTKGLPVLVSEGVVGQVVAVAGHYSRVLLMTDRNSAVDALVQTSRARGIVKGNDSELCSFRYVLRKNKIQPGEMIVSSGLDGVFPKGLRIGWVVDIEENTSQLFQEITIKTCVDFDTLEEVLVSVKDPMSQDAASPPMDDVSR</sequence>
<reference evidence="7 8" key="1">
    <citation type="journal article" date="2009" name="Environ. Microbiol.">
        <title>Genome sequence of Desulfobacterium autotrophicum HRM2, a marine sulfate reducer oxidizing organic carbon completely to carbon dioxide.</title>
        <authorList>
            <person name="Strittmatter A.W."/>
            <person name="Liesegang H."/>
            <person name="Rabus R."/>
            <person name="Decker I."/>
            <person name="Amann J."/>
            <person name="Andres S."/>
            <person name="Henne A."/>
            <person name="Fricke W.F."/>
            <person name="Martinez-Arias R."/>
            <person name="Bartels D."/>
            <person name="Goesmann A."/>
            <person name="Krause L."/>
            <person name="Puehler A."/>
            <person name="Klenk H.P."/>
            <person name="Richter M."/>
            <person name="Schuler M."/>
            <person name="Gloeckner F.O."/>
            <person name="Meyerdierks A."/>
            <person name="Gottschalk G."/>
            <person name="Amann R."/>
        </authorList>
    </citation>
    <scope>NUCLEOTIDE SEQUENCE [LARGE SCALE GENOMIC DNA]</scope>
    <source>
        <strain evidence="8">ATCC 43914 / DSM 3382 / HRM2</strain>
    </source>
</reference>
<dbReference type="OrthoDB" id="9808025at2"/>
<evidence type="ECO:0000313" key="8">
    <source>
        <dbReference type="Proteomes" id="UP000000442"/>
    </source>
</evidence>
<evidence type="ECO:0000313" key="7">
    <source>
        <dbReference type="EMBL" id="ACN16592.1"/>
    </source>
</evidence>
<comment type="function">
    <text evidence="5">Involved in formation and maintenance of cell shape.</text>
</comment>
<dbReference type="InterPro" id="IPR042177">
    <property type="entry name" value="Cell/Rod_1"/>
</dbReference>
<accession>C0Q987</accession>
<keyword evidence="3 5" id="KW-0133">Cell shape</keyword>
<dbReference type="KEGG" id="dat:HRM2_35260"/>
<protein>
    <recommendedName>
        <fullName evidence="2 5">Cell shape-determining protein MreC</fullName>
    </recommendedName>
    <alternativeName>
        <fullName evidence="4 5">Cell shape protein MreC</fullName>
    </alternativeName>
</protein>
<evidence type="ECO:0000256" key="3">
    <source>
        <dbReference type="ARBA" id="ARBA00022960"/>
    </source>
</evidence>
<dbReference type="HOGENOM" id="CLU_042663_1_0_7"/>
<dbReference type="GO" id="GO:0008360">
    <property type="term" value="P:regulation of cell shape"/>
    <property type="evidence" value="ECO:0007669"/>
    <property type="project" value="UniProtKB-KW"/>
</dbReference>
<evidence type="ECO:0000259" key="6">
    <source>
        <dbReference type="Pfam" id="PF04085"/>
    </source>
</evidence>
<dbReference type="PANTHER" id="PTHR34138:SF1">
    <property type="entry name" value="CELL SHAPE-DETERMINING PROTEIN MREC"/>
    <property type="match status" value="1"/>
</dbReference>
<dbReference type="Gene3D" id="2.40.10.340">
    <property type="entry name" value="Rod shape-determining protein MreC, domain 1"/>
    <property type="match status" value="1"/>
</dbReference>
<name>C0Q987_DESAH</name>
<dbReference type="InterPro" id="IPR055342">
    <property type="entry name" value="MreC_beta-barrel_core"/>
</dbReference>
<dbReference type="NCBIfam" id="TIGR00219">
    <property type="entry name" value="mreC"/>
    <property type="match status" value="1"/>
</dbReference>
<proteinExistence type="inferred from homology"/>
<dbReference type="InterPro" id="IPR007221">
    <property type="entry name" value="MreC"/>
</dbReference>
<dbReference type="GO" id="GO:0005886">
    <property type="term" value="C:plasma membrane"/>
    <property type="evidence" value="ECO:0007669"/>
    <property type="project" value="TreeGrafter"/>
</dbReference>
<keyword evidence="8" id="KW-1185">Reference proteome</keyword>
<evidence type="ECO:0000256" key="1">
    <source>
        <dbReference type="ARBA" id="ARBA00009369"/>
    </source>
</evidence>
<feature type="domain" description="Rod shape-determining protein MreC beta-barrel core" evidence="6">
    <location>
        <begin position="121"/>
        <end position="265"/>
    </location>
</feature>
<organism evidence="7 8">
    <name type="scientific">Desulforapulum autotrophicum (strain ATCC 43914 / DSM 3382 / VKM B-1955 / HRM2)</name>
    <name type="common">Desulfobacterium autotrophicum</name>
    <dbReference type="NCBI Taxonomy" id="177437"/>
    <lineage>
        <taxon>Bacteria</taxon>
        <taxon>Pseudomonadati</taxon>
        <taxon>Thermodesulfobacteriota</taxon>
        <taxon>Desulfobacteria</taxon>
        <taxon>Desulfobacterales</taxon>
        <taxon>Desulfobacteraceae</taxon>
        <taxon>Desulforapulum</taxon>
    </lineage>
</organism>
<comment type="similarity">
    <text evidence="1 5">Belongs to the MreC family.</text>
</comment>
<dbReference type="Proteomes" id="UP000000442">
    <property type="component" value="Chromosome"/>
</dbReference>